<dbReference type="HAMAP" id="MF_00088">
    <property type="entry name" value="KhpA"/>
    <property type="match status" value="1"/>
</dbReference>
<keyword evidence="2 3" id="KW-0694">RNA-binding</keyword>
<keyword evidence="3" id="KW-0143">Chaperone</keyword>
<dbReference type="Proteomes" id="UP000677668">
    <property type="component" value="Chromosome 1"/>
</dbReference>
<accession>A0ABX8B1V9</accession>
<dbReference type="SUPFAM" id="SSF54814">
    <property type="entry name" value="Prokaryotic type KH domain (KH-domain type II)"/>
    <property type="match status" value="1"/>
</dbReference>
<evidence type="ECO:0000313" key="5">
    <source>
        <dbReference type="Proteomes" id="UP000677668"/>
    </source>
</evidence>
<keyword evidence="3" id="KW-0961">Cell wall biogenesis/degradation</keyword>
<proteinExistence type="inferred from homology"/>
<dbReference type="Pfam" id="PF13083">
    <property type="entry name" value="KH_KhpA-B"/>
    <property type="match status" value="1"/>
</dbReference>
<keyword evidence="1 3" id="KW-0963">Cytoplasm</keyword>
<comment type="similarity">
    <text evidence="3">Belongs to the KhpA RNA-binding protein family.</text>
</comment>
<evidence type="ECO:0000256" key="1">
    <source>
        <dbReference type="ARBA" id="ARBA00022490"/>
    </source>
</evidence>
<comment type="function">
    <text evidence="3">A probable RNA chaperone. Forms a complex with KhpB which binds to cellular RNA and controls its expression. Plays a role in peptidoglycan (PG) homeostasis and cell length regulation.</text>
</comment>
<name>A0ABX8B1V9_9BACT</name>
<comment type="subcellular location">
    <subcellularLocation>
        <location evidence="3">Cytoplasm</location>
    </subcellularLocation>
</comment>
<dbReference type="InterPro" id="IPR015946">
    <property type="entry name" value="KH_dom-like_a/b"/>
</dbReference>
<evidence type="ECO:0000256" key="3">
    <source>
        <dbReference type="HAMAP-Rule" id="MF_00088"/>
    </source>
</evidence>
<comment type="subunit">
    <text evidence="3">Forms a complex with KhpB.</text>
</comment>
<protein>
    <recommendedName>
        <fullName evidence="3">RNA-binding protein KhpA</fullName>
    </recommendedName>
    <alternativeName>
        <fullName evidence="3">KH-domain protein A</fullName>
    </alternativeName>
</protein>
<evidence type="ECO:0000256" key="2">
    <source>
        <dbReference type="ARBA" id="ARBA00022884"/>
    </source>
</evidence>
<organism evidence="4 5">
    <name type="scientific">Chloracidobacterium sp. N</name>
    <dbReference type="NCBI Taxonomy" id="2821540"/>
    <lineage>
        <taxon>Bacteria</taxon>
        <taxon>Pseudomonadati</taxon>
        <taxon>Acidobacteriota</taxon>
        <taxon>Terriglobia</taxon>
        <taxon>Terriglobales</taxon>
        <taxon>Acidobacteriaceae</taxon>
        <taxon>Chloracidobacterium</taxon>
        <taxon>Chloracidobacterium aggregatum</taxon>
    </lineage>
</organism>
<reference evidence="4 5" key="1">
    <citation type="submission" date="2021-03" db="EMBL/GenBank/DDBJ databases">
        <title>Genomic and phenotypic characterization of Chloracidobacterium isolates provides evidence for multiple species.</title>
        <authorList>
            <person name="Saini M.K."/>
            <person name="Costas A.M.G."/>
            <person name="Tank M."/>
            <person name="Bryant D.A."/>
        </authorList>
    </citation>
    <scope>NUCLEOTIDE SEQUENCE [LARGE SCALE GENOMIC DNA]</scope>
    <source>
        <strain evidence="4 5">N</strain>
    </source>
</reference>
<sequence length="76" mass="8058">MVCLVEHLARALVDAPEAVSASAEMHGHTLVVKLTVAPPDVGKVIGRQGRTITAIRTLLTAVESASARRVVLEFVE</sequence>
<dbReference type="InterPro" id="IPR009019">
    <property type="entry name" value="KH_sf_prok-type"/>
</dbReference>
<keyword evidence="5" id="KW-1185">Reference proteome</keyword>
<keyword evidence="3" id="KW-0133">Cell shape</keyword>
<dbReference type="InterPro" id="IPR020627">
    <property type="entry name" value="KhpA"/>
</dbReference>
<dbReference type="EMBL" id="CP072642">
    <property type="protein sequence ID" value="QUV94993.1"/>
    <property type="molecule type" value="Genomic_DNA"/>
</dbReference>
<dbReference type="PANTHER" id="PTHR34654:SF1">
    <property type="entry name" value="RNA-BINDING PROTEIN KHPA"/>
    <property type="match status" value="1"/>
</dbReference>
<dbReference type="CDD" id="cd22533">
    <property type="entry name" value="KH-II_YlqC-like"/>
    <property type="match status" value="1"/>
</dbReference>
<dbReference type="Gene3D" id="3.30.300.20">
    <property type="match status" value="1"/>
</dbReference>
<evidence type="ECO:0000313" key="4">
    <source>
        <dbReference type="EMBL" id="QUV94993.1"/>
    </source>
</evidence>
<gene>
    <name evidence="3" type="primary">khpA</name>
    <name evidence="4" type="ORF">J8C05_09215</name>
</gene>
<dbReference type="PANTHER" id="PTHR34654">
    <property type="entry name" value="UPF0109 PROTEIN SCO5592"/>
    <property type="match status" value="1"/>
</dbReference>